<dbReference type="OrthoDB" id="1622811at2"/>
<evidence type="ECO:0000313" key="2">
    <source>
        <dbReference type="EMBL" id="SDM86682.1"/>
    </source>
</evidence>
<feature type="transmembrane region" description="Helical" evidence="1">
    <location>
        <begin position="16"/>
        <end position="35"/>
    </location>
</feature>
<evidence type="ECO:0000256" key="1">
    <source>
        <dbReference type="SAM" id="Phobius"/>
    </source>
</evidence>
<sequence length="224" mass="24988">MKVMNFRISPDSKYRWVLFIFLVIAQFSVCGYIAWRWHNIQVDGIPYQWKCIPRLEQSAFGTDYIRVVFPEDTTKWLDDTEPRLHETIYVYISRDDKGVIQINGASAHKPPVGEDYMNASVVGYGDSIVQFLVGFDRYRIDPAKADGIYDIGVSDSVIASIRMKKGEGVIEGIFVNGMPLEFCGSEAEKTAESLAGKAAGKPAASVKTHILGSAMVPPKQQNVE</sequence>
<dbReference type="RefSeq" id="WP_091650519.1">
    <property type="nucleotide sequence ID" value="NZ_FNHQ01000015.1"/>
</dbReference>
<keyword evidence="1" id="KW-1133">Transmembrane helix</keyword>
<gene>
    <name evidence="2" type="ORF">SAMN05660299_01672</name>
</gene>
<organism evidence="2 3">
    <name type="scientific">Megasphaera paucivorans</name>
    <dbReference type="NCBI Taxonomy" id="349095"/>
    <lineage>
        <taxon>Bacteria</taxon>
        <taxon>Bacillati</taxon>
        <taxon>Bacillota</taxon>
        <taxon>Negativicutes</taxon>
        <taxon>Veillonellales</taxon>
        <taxon>Veillonellaceae</taxon>
        <taxon>Megasphaera</taxon>
    </lineage>
</organism>
<dbReference type="AlphaFoldDB" id="A0A1G9WQ73"/>
<reference evidence="2 3" key="1">
    <citation type="submission" date="2016-10" db="EMBL/GenBank/DDBJ databases">
        <authorList>
            <person name="de Groot N.N."/>
        </authorList>
    </citation>
    <scope>NUCLEOTIDE SEQUENCE [LARGE SCALE GENOMIC DNA]</scope>
    <source>
        <strain evidence="2 3">DSM 16981</strain>
    </source>
</reference>
<protein>
    <submittedName>
        <fullName evidence="2">Uncharacterized protein</fullName>
    </submittedName>
</protein>
<dbReference type="EMBL" id="FNHQ01000015">
    <property type="protein sequence ID" value="SDM86682.1"/>
    <property type="molecule type" value="Genomic_DNA"/>
</dbReference>
<name>A0A1G9WQ73_9FIRM</name>
<proteinExistence type="predicted"/>
<keyword evidence="1" id="KW-0472">Membrane</keyword>
<dbReference type="Proteomes" id="UP000199309">
    <property type="component" value="Unassembled WGS sequence"/>
</dbReference>
<dbReference type="STRING" id="349095.SAMN05660299_01672"/>
<accession>A0A1G9WQ73</accession>
<keyword evidence="1" id="KW-0812">Transmembrane</keyword>
<keyword evidence="3" id="KW-1185">Reference proteome</keyword>
<evidence type="ECO:0000313" key="3">
    <source>
        <dbReference type="Proteomes" id="UP000199309"/>
    </source>
</evidence>